<protein>
    <submittedName>
        <fullName evidence="7">LAFE_0B11342g1_1</fullName>
    </submittedName>
</protein>
<dbReference type="PANTHER" id="PTHR10961">
    <property type="entry name" value="PEROXISOMAL SARCOSINE OXIDASE"/>
    <property type="match status" value="1"/>
</dbReference>
<evidence type="ECO:0000256" key="2">
    <source>
        <dbReference type="ARBA" id="ARBA00010989"/>
    </source>
</evidence>
<keyword evidence="8" id="KW-1185">Reference proteome</keyword>
<sequence length="434" mass="48409">MVYDVVIIGGGVFGLSTAAQFIRSGQKVVVIDKYAIPSPISAANDYNKIVRLEYNDPVYAGMAVESMNYWQGNAGELLPRGLLHNTYSHCGRISVVPPETTARYKFELQSLELLKKQFGRCNDVSEYKGDLTCSGIFPQFSNARLPPTQLLRFNPDCGIGIAAKSLTRMKQYCEQNGVQFIEADGVTHVVGGDPVKVETASGRIIVARRALVACGANSSSLLPTGQLVKATGLYVGHIQLTEQEYEKYKGIPVVFNPALGYFFPPDEDTKTLKICACASSTYDKSSDGVRPRYKVEEPSIVRSIPRQSVTQIRTLISQYLPDLLEFNGKLREIIDCKICWISDTSNSDFVIDEVPHQPNVFVSCGDSGHGYKFLPNIGKYIKKRMDGTLASPLASKWKWREGAWGKTKLGWRMEHNRKHIDEIEWFESKLQSKL</sequence>
<dbReference type="GO" id="GO:0008115">
    <property type="term" value="F:sarcosine oxidase activity"/>
    <property type="evidence" value="ECO:0007669"/>
    <property type="project" value="TreeGrafter"/>
</dbReference>
<accession>A0A1G4M8L6</accession>
<dbReference type="Gene3D" id="3.50.50.60">
    <property type="entry name" value="FAD/NAD(P)-binding domain"/>
    <property type="match status" value="1"/>
</dbReference>
<gene>
    <name evidence="7" type="ORF">LAFE_0B11342G</name>
</gene>
<name>A0A1G4M8L6_LACFM</name>
<dbReference type="Pfam" id="PF01266">
    <property type="entry name" value="DAO"/>
    <property type="match status" value="1"/>
</dbReference>
<dbReference type="Proteomes" id="UP000190831">
    <property type="component" value="Chromosome B"/>
</dbReference>
<dbReference type="STRING" id="4955.A0A1G4M8L6"/>
<dbReference type="AlphaFoldDB" id="A0A1G4M8L6"/>
<dbReference type="PANTHER" id="PTHR10961:SF26">
    <property type="entry name" value="L-SACCHAROPINE OXIDASE"/>
    <property type="match status" value="1"/>
</dbReference>
<dbReference type="GO" id="GO:0050660">
    <property type="term" value="F:flavin adenine dinucleotide binding"/>
    <property type="evidence" value="ECO:0007669"/>
    <property type="project" value="InterPro"/>
</dbReference>
<dbReference type="InterPro" id="IPR006076">
    <property type="entry name" value="FAD-dep_OxRdtase"/>
</dbReference>
<evidence type="ECO:0000313" key="7">
    <source>
        <dbReference type="EMBL" id="SCW00186.1"/>
    </source>
</evidence>
<feature type="domain" description="FAD dependent oxidoreductase" evidence="6">
    <location>
        <begin position="4"/>
        <end position="382"/>
    </location>
</feature>
<dbReference type="SUPFAM" id="SSF51905">
    <property type="entry name" value="FAD/NAD(P)-binding domain"/>
    <property type="match status" value="1"/>
</dbReference>
<dbReference type="OMA" id="QFMPLED"/>
<evidence type="ECO:0000256" key="5">
    <source>
        <dbReference type="ARBA" id="ARBA00023002"/>
    </source>
</evidence>
<dbReference type="InterPro" id="IPR045170">
    <property type="entry name" value="MTOX"/>
</dbReference>
<dbReference type="InterPro" id="IPR036188">
    <property type="entry name" value="FAD/NAD-bd_sf"/>
</dbReference>
<dbReference type="EMBL" id="LT598489">
    <property type="protein sequence ID" value="SCW00186.1"/>
    <property type="molecule type" value="Genomic_DNA"/>
</dbReference>
<evidence type="ECO:0000259" key="6">
    <source>
        <dbReference type="Pfam" id="PF01266"/>
    </source>
</evidence>
<dbReference type="OrthoDB" id="2219495at2759"/>
<evidence type="ECO:0000256" key="3">
    <source>
        <dbReference type="ARBA" id="ARBA00022630"/>
    </source>
</evidence>
<reference evidence="8" key="1">
    <citation type="submission" date="2016-03" db="EMBL/GenBank/DDBJ databases">
        <authorList>
            <person name="Devillers H."/>
        </authorList>
    </citation>
    <scope>NUCLEOTIDE SEQUENCE [LARGE SCALE GENOMIC DNA]</scope>
</reference>
<keyword evidence="4" id="KW-0274">FAD</keyword>
<dbReference type="Gene3D" id="3.30.9.10">
    <property type="entry name" value="D-Amino Acid Oxidase, subunit A, domain 2"/>
    <property type="match status" value="1"/>
</dbReference>
<comment type="cofactor">
    <cofactor evidence="1">
        <name>FAD</name>
        <dbReference type="ChEBI" id="CHEBI:57692"/>
    </cofactor>
</comment>
<evidence type="ECO:0000256" key="4">
    <source>
        <dbReference type="ARBA" id="ARBA00022827"/>
    </source>
</evidence>
<keyword evidence="3" id="KW-0285">Flavoprotein</keyword>
<organism evidence="7 8">
    <name type="scientific">Lachancea fermentati</name>
    <name type="common">Zygosaccharomyces fermentati</name>
    <dbReference type="NCBI Taxonomy" id="4955"/>
    <lineage>
        <taxon>Eukaryota</taxon>
        <taxon>Fungi</taxon>
        <taxon>Dikarya</taxon>
        <taxon>Ascomycota</taxon>
        <taxon>Saccharomycotina</taxon>
        <taxon>Saccharomycetes</taxon>
        <taxon>Saccharomycetales</taxon>
        <taxon>Saccharomycetaceae</taxon>
        <taxon>Lachancea</taxon>
    </lineage>
</organism>
<proteinExistence type="inferred from homology"/>
<comment type="similarity">
    <text evidence="2">Belongs to the MSOX/MTOX family.</text>
</comment>
<evidence type="ECO:0000256" key="1">
    <source>
        <dbReference type="ARBA" id="ARBA00001974"/>
    </source>
</evidence>
<keyword evidence="5" id="KW-0560">Oxidoreductase</keyword>
<evidence type="ECO:0000313" key="8">
    <source>
        <dbReference type="Proteomes" id="UP000190831"/>
    </source>
</evidence>
<dbReference type="GO" id="GO:0051698">
    <property type="term" value="F:saccharopine oxidase activity"/>
    <property type="evidence" value="ECO:0007669"/>
    <property type="project" value="TreeGrafter"/>
</dbReference>